<sequence length="929" mass="104713">MDFKPPNPMKSVRKEPAEELQEGERIKVEKSTDGNKQPKKRGSKKTAQDTAEAPVECNNVSNDEAKHNAKKPKTSQWINSAIEPTIQHQAGNPSRSFLYVNVHHDILQLPMQPNVINQDTLLDHFQITRPFSAAYAMPLHTTTGIGPSTPDLMVRALVTKQTYQNELKSLETKYKTVSRNYPLPPGDAKHVQHSVTLAYAALLDRDPDPYLELCTGYDYHYTGGSMVTLRSTSTGCTDTIFKATGANLEDVEVLRIGVSVHDDLHCEEDLAVKDVQRYTVGMAGPILEIVPGTSGTVVLVRKRNVIIVMREVETTPNVKEWRAVQKFFATYPFASVCFVTGPASCEMLTLCTTDYRKQLQLWTVNDDDASCEDIIKFAVSNSTLDNISPLRPDDRWSAVRSVDGHSLVACLDRRRIRFYKVLKEGRSTAPNADTYRLVHRGISDFSSWTSECEQCCALETTPSEGLLFVATCHKLIVGRIEKKVVKPQEGNDPENASVEADEETMEFKMLLVFAHNLRQRPVYISHQWEAAIANDKERHFVLFGSHLPMNYGIASFTRTDPTTPVYVARHYPYHPPTFHDTYKQAQTRGFCISTYEPLQKRFYACQSGAVLIRGTPPNAGDEPRLHILLQTSAGDLLQQRVTYNFDRSETNVDRISTGERKQKMALVLQHWHELLGKQAGKIPYRATSFKTMTKFRDIFNCPMEGSELQKVLFLPPEVKKKRKKVSRTIPSAHDDTTDSEEGSQSENEDDEGLGSSFRDGTSSRSYITHTGAKRRRRREKKNVTTVRWNQTIEELQQYRDVLAAPMLGVWGIGDTAALAQSTKHEPIPTKLPPLEDINERVGSWVNNTSIELGRQEDMPEEHDHIGELFSMPKAPAFEAVTDEYSVRDLFTQSWAPSQTSTASQPSQQQVEPSGRAQVKPSKRVYTKGF</sequence>
<protein>
    <submittedName>
        <fullName evidence="3">Uncharacterized protein</fullName>
    </submittedName>
</protein>
<evidence type="ECO:0000313" key="3">
    <source>
        <dbReference type="EnsemblMetazoa" id="ACUA018819-PA"/>
    </source>
</evidence>
<feature type="compositionally biased region" description="Basic and acidic residues" evidence="2">
    <location>
        <begin position="12"/>
        <end position="33"/>
    </location>
</feature>
<feature type="region of interest" description="Disordered" evidence="2">
    <location>
        <begin position="895"/>
        <end position="929"/>
    </location>
</feature>
<feature type="compositionally biased region" description="Polar residues" evidence="2">
    <location>
        <begin position="758"/>
        <end position="768"/>
    </location>
</feature>
<feature type="coiled-coil region" evidence="1">
    <location>
        <begin position="153"/>
        <end position="180"/>
    </location>
</feature>
<reference evidence="3" key="2">
    <citation type="submission" date="2020-05" db="UniProtKB">
        <authorList>
            <consortium name="EnsemblMetazoa"/>
        </authorList>
    </citation>
    <scope>IDENTIFICATION</scope>
    <source>
        <strain evidence="3">A-37</strain>
    </source>
</reference>
<keyword evidence="1" id="KW-0175">Coiled coil</keyword>
<dbReference type="AlphaFoldDB" id="A0A182MI43"/>
<dbReference type="EnsemblMetazoa" id="ACUA018819-RA">
    <property type="protein sequence ID" value="ACUA018819-PA"/>
    <property type="gene ID" value="ACUA018819"/>
</dbReference>
<dbReference type="Proteomes" id="UP000075883">
    <property type="component" value="Unassembled WGS sequence"/>
</dbReference>
<organism evidence="3 4">
    <name type="scientific">Anopheles culicifacies</name>
    <dbReference type="NCBI Taxonomy" id="139723"/>
    <lineage>
        <taxon>Eukaryota</taxon>
        <taxon>Metazoa</taxon>
        <taxon>Ecdysozoa</taxon>
        <taxon>Arthropoda</taxon>
        <taxon>Hexapoda</taxon>
        <taxon>Insecta</taxon>
        <taxon>Pterygota</taxon>
        <taxon>Neoptera</taxon>
        <taxon>Endopterygota</taxon>
        <taxon>Diptera</taxon>
        <taxon>Nematocera</taxon>
        <taxon>Culicoidea</taxon>
        <taxon>Culicidae</taxon>
        <taxon>Anophelinae</taxon>
        <taxon>Anopheles</taxon>
        <taxon>culicifacies species complex</taxon>
    </lineage>
</organism>
<feature type="region of interest" description="Disordered" evidence="2">
    <location>
        <begin position="722"/>
        <end position="784"/>
    </location>
</feature>
<evidence type="ECO:0000256" key="1">
    <source>
        <dbReference type="SAM" id="Coils"/>
    </source>
</evidence>
<accession>A0A182MI43</accession>
<evidence type="ECO:0000313" key="4">
    <source>
        <dbReference type="Proteomes" id="UP000075883"/>
    </source>
</evidence>
<proteinExistence type="predicted"/>
<evidence type="ECO:0000256" key="2">
    <source>
        <dbReference type="SAM" id="MobiDB-lite"/>
    </source>
</evidence>
<feature type="compositionally biased region" description="Low complexity" evidence="2">
    <location>
        <begin position="895"/>
        <end position="909"/>
    </location>
</feature>
<feature type="compositionally biased region" description="Basic residues" evidence="2">
    <location>
        <begin position="920"/>
        <end position="929"/>
    </location>
</feature>
<dbReference type="STRING" id="139723.A0A182MI43"/>
<dbReference type="EMBL" id="AXCM01002037">
    <property type="status" value="NOT_ANNOTATED_CDS"/>
    <property type="molecule type" value="Genomic_DNA"/>
</dbReference>
<name>A0A182MI43_9DIPT</name>
<feature type="compositionally biased region" description="Basic residues" evidence="2">
    <location>
        <begin position="771"/>
        <end position="780"/>
    </location>
</feature>
<reference evidence="4" key="1">
    <citation type="submission" date="2013-09" db="EMBL/GenBank/DDBJ databases">
        <title>The Genome Sequence of Anopheles culicifacies species A.</title>
        <authorList>
            <consortium name="The Broad Institute Genomics Platform"/>
            <person name="Neafsey D.E."/>
            <person name="Besansky N."/>
            <person name="Howell P."/>
            <person name="Walton C."/>
            <person name="Young S.K."/>
            <person name="Zeng Q."/>
            <person name="Gargeya S."/>
            <person name="Fitzgerald M."/>
            <person name="Haas B."/>
            <person name="Abouelleil A."/>
            <person name="Allen A.W."/>
            <person name="Alvarado L."/>
            <person name="Arachchi H.M."/>
            <person name="Berlin A.M."/>
            <person name="Chapman S.B."/>
            <person name="Gainer-Dewar J."/>
            <person name="Goldberg J."/>
            <person name="Griggs A."/>
            <person name="Gujja S."/>
            <person name="Hansen M."/>
            <person name="Howarth C."/>
            <person name="Imamovic A."/>
            <person name="Ireland A."/>
            <person name="Larimer J."/>
            <person name="McCowan C."/>
            <person name="Murphy C."/>
            <person name="Pearson M."/>
            <person name="Poon T.W."/>
            <person name="Priest M."/>
            <person name="Roberts A."/>
            <person name="Saif S."/>
            <person name="Shea T."/>
            <person name="Sisk P."/>
            <person name="Sykes S."/>
            <person name="Wortman J."/>
            <person name="Nusbaum C."/>
            <person name="Birren B."/>
        </authorList>
    </citation>
    <scope>NUCLEOTIDE SEQUENCE [LARGE SCALE GENOMIC DNA]</scope>
    <source>
        <strain evidence="4">A-37</strain>
    </source>
</reference>
<feature type="region of interest" description="Disordered" evidence="2">
    <location>
        <begin position="1"/>
        <end position="74"/>
    </location>
</feature>
<feature type="compositionally biased region" description="Acidic residues" evidence="2">
    <location>
        <begin position="737"/>
        <end position="752"/>
    </location>
</feature>
<keyword evidence="4" id="KW-1185">Reference proteome</keyword>
<dbReference type="VEuPathDB" id="VectorBase:ACUA018819"/>